<dbReference type="OrthoDB" id="407258at2759"/>
<dbReference type="SUPFAM" id="SSF88723">
    <property type="entry name" value="PIN domain-like"/>
    <property type="match status" value="1"/>
</dbReference>
<dbReference type="InterPro" id="IPR029060">
    <property type="entry name" value="PIN-like_dom_sf"/>
</dbReference>
<dbReference type="Pfam" id="PF00004">
    <property type="entry name" value="AAA"/>
    <property type="match status" value="3"/>
</dbReference>
<dbReference type="PRINTS" id="PR00819">
    <property type="entry name" value="CBXCFQXSUPER"/>
</dbReference>
<gene>
    <name evidence="7" type="primary">spoVK</name>
    <name evidence="7" type="ORF">SNAT2548_LOCUS3539</name>
</gene>
<name>A0A812IBM6_9DINO</name>
<dbReference type="InterPro" id="IPR000641">
    <property type="entry name" value="CbxX/CfxQ"/>
</dbReference>
<dbReference type="Gene3D" id="1.10.8.60">
    <property type="match status" value="3"/>
</dbReference>
<dbReference type="Pfam" id="PF17866">
    <property type="entry name" value="AAA_lid_6"/>
    <property type="match status" value="2"/>
</dbReference>
<feature type="transmembrane region" description="Helical" evidence="5">
    <location>
        <begin position="732"/>
        <end position="752"/>
    </location>
</feature>
<evidence type="ECO:0000256" key="3">
    <source>
        <dbReference type="ARBA" id="ARBA00022840"/>
    </source>
</evidence>
<feature type="compositionally biased region" description="Basic and acidic residues" evidence="4">
    <location>
        <begin position="599"/>
        <end position="615"/>
    </location>
</feature>
<proteinExistence type="inferred from homology"/>
<keyword evidence="5" id="KW-1133">Transmembrane helix</keyword>
<feature type="region of interest" description="Disordered" evidence="4">
    <location>
        <begin position="1303"/>
        <end position="1329"/>
    </location>
</feature>
<evidence type="ECO:0000259" key="6">
    <source>
        <dbReference type="SMART" id="SM00382"/>
    </source>
</evidence>
<feature type="transmembrane region" description="Helical" evidence="5">
    <location>
        <begin position="701"/>
        <end position="720"/>
    </location>
</feature>
<dbReference type="SMART" id="SM00382">
    <property type="entry name" value="AAA"/>
    <property type="match status" value="3"/>
</dbReference>
<evidence type="ECO:0000256" key="1">
    <source>
        <dbReference type="ARBA" id="ARBA00010378"/>
    </source>
</evidence>
<dbReference type="Gene3D" id="3.40.50.300">
    <property type="entry name" value="P-loop containing nucleotide triphosphate hydrolases"/>
    <property type="match status" value="3"/>
</dbReference>
<reference evidence="7" key="1">
    <citation type="submission" date="2021-02" db="EMBL/GenBank/DDBJ databases">
        <authorList>
            <person name="Dougan E. K."/>
            <person name="Rhodes N."/>
            <person name="Thang M."/>
            <person name="Chan C."/>
        </authorList>
    </citation>
    <scope>NUCLEOTIDE SEQUENCE</scope>
</reference>
<dbReference type="InterPro" id="IPR003959">
    <property type="entry name" value="ATPase_AAA_core"/>
</dbReference>
<comment type="similarity">
    <text evidence="1">Belongs to the CbxX/CfxQ family.</text>
</comment>
<evidence type="ECO:0000256" key="4">
    <source>
        <dbReference type="SAM" id="MobiDB-lite"/>
    </source>
</evidence>
<dbReference type="CDD" id="cd00009">
    <property type="entry name" value="AAA"/>
    <property type="match status" value="2"/>
</dbReference>
<keyword evidence="3" id="KW-0067">ATP-binding</keyword>
<protein>
    <submittedName>
        <fullName evidence="7">SpoVK protein</fullName>
    </submittedName>
</protein>
<sequence length="2169" mass="238713">MGVRGLYTVATEHPQLWRRLRQDEWPVLVIDAGSFRYEMCRHFFFGSRHGGDLLSLQRALESFLERLLSWGWELVFVFDGVPSEWKEATWQKRTEEDYGKADRDARGVGSWEDCLPPMFSGHALSASLARLGITAVQADGDADATVASVARERNGMVVSRDSDLMLMELGYVDMPQFFQYGQQVEDALLVLEPAVFWDYLGISGDDVPIFAGLCGNDFVPFEEMRAWHRMLNSDGSAKQQPTAHQQVAAFIRACRAKAEDLMATARSVVPAKLLDNFLYGATDFYCKKCHHEESRLLVNGEPLTEDVLSLWRGHAMSSTMMSALSRGYIAAPAMVEEMKLKSSWVLSRPLRAAAMKLLARPVTERGRKDSTTKFEEVMLEDWPYGLKTSSLAARKHYFKEAVDWPGLEDSELPRHLILPIAAFRFMVLTNADQDAPPLDIPWPYVGVLLMQLTEDPEDRRELLTGLRVNSEKAFCPAASAFINTYLGALWSVSLLNDALGHPHGQLDFVNAYDGPFLHTMLRSLHSHTADSKDHKYLSMESDTVVLRLEESPLLSSLLSLFSEGVVEEVGKKALSGKVSARKLKFTMPAGAGVKHGKPEKKTVGKMRESMAGKGRDLRRRMGGSDSLGLDAWDLSLRKPQLRVAALRLMEQVDLCAGNLLPEFPMKRLRLQFNDLRPSGDVDVWKHRLSKQLGSQVLRKDALCSVLGALLALICAIAAMLEQVVEGNPKAVSGVDATASLGIALILCFEALLRSTDCCRDPAMGYVLPTPLLLLLLTFWGPAWARIHGAEIMRELDSLVGLTEVKAQMRELTAQVEFKRERARLGLPSIGEQSLHMSFLGNPGTGKTVVARIVGELMVAMGAISSSREGSLVTEVSRADLVGQHLGETALQVAKVFEKAKGGVLFIDEAYSLVNPGSEDMYGHEAVDTLIKLMEDHRDKVVVILAGYAAEMMEFIAANPGFKSRVAFEFYFRDYTCPELVEIGESLMKSKNVAILPDKSSGVCAAGLAKDVCGWMSASIRFRTGCCDAEDCEKEENRANGNGRTVRNMLEASYREMASRVLTNFPPILLAEYEKKVKPKVSAQGVLEPEMNCESFQEIRDNGPFLNLSDTKGADLRCAFRLLGGGDLRQATALALSEQLQANCQRTRTPITVNVSSVLAEPGAVEHLDWAKLHELVFGEHACTKAQALLNGDIVARFLLEGNGDWGWGSPAGNCDVAAQCEMCRSVAQKQDDLRKDGEMMDFEAYDSFCRALFKKVLVGVKPEGCREYCYSVVDHTLALLDSGETFDCSRVVGETCPEDLFPATDGGKPWSKDHNDFSDADSDDQGRPILRPGSKVDKLMKELDELVGLGSVKAGMAALRDAVEFDMWRKRFLGQKATLLGQSFHMRFLGNPGTGKTVVARIVGQILVQLGVIQGAQTDDFVFKEVSRADLIAQYTGQTAPKVIQAVKSAFGGVLFVDEAYSIVLADNDPFGKEAVDTLIKEIEDNRDKVIVIFAGYQKEMDTFFETNPGFQSRVPFRFEFTDYSCQELVAISRYSSRKNDVKPTTEAVEWLEKIITAKTGCCTEAELEQGQCAGATRDNGNGRAVRNILESAMRAMSVRVVAQRKGTTDAATELTDVDVAAVGGEEIGVATRGTCKAASEAVPDLEKLTTGARILALPDFQEGLALARSDCGKISQLLESTEPASNVTTSAADIEITDAKLVNIFSELDAMVGLASVKRAMREFYATVEFAKVRKRAGLKALKSQSFHMRFLGNPGTGKTVVARIVGKLLIALGAIQKPADAKGDKPVFNEVARSDLVAEYVGQTAPKVQKEVNKSLGGVFFLDEAYSLVNGARDQFGHEAVDTLIKEMEDKRANFVVICAGYEHEMDAFFESNPGFKSRVPFTFYFEDYTCPQLMEIGKLSLRPKGLQLPADLTTYNDAMTFSTGCCQHLEDCPPDKARGNGRAVRNAIEAAIRQMARRLQGTRAPKAQYSQLQAEDFAAVLAASLETLFAVPCGPRGPLAKIISLSETDPKKFQFFIQLEKELQGGKKEISTRLQRITSQIAVASQIGGLAPTTRKHLETCTTKQRDAQQGVIQRLEHYCASEGILDAAAKEIKTTWDKAEIERSSTVLKAVRYDIEALQDILHALTPKGASLPTAEAAVQRCTAKLAELQRTDFRIPFDPFHVNA</sequence>
<comment type="caution">
    <text evidence="7">The sequence shown here is derived from an EMBL/GenBank/DDBJ whole genome shotgun (WGS) entry which is preliminary data.</text>
</comment>
<dbReference type="Proteomes" id="UP000604046">
    <property type="component" value="Unassembled WGS sequence"/>
</dbReference>
<dbReference type="SUPFAM" id="SSF52540">
    <property type="entry name" value="P-loop containing nucleoside triphosphate hydrolases"/>
    <property type="match status" value="3"/>
</dbReference>
<keyword evidence="2" id="KW-0547">Nucleotide-binding</keyword>
<organism evidence="7 8">
    <name type="scientific">Symbiodinium natans</name>
    <dbReference type="NCBI Taxonomy" id="878477"/>
    <lineage>
        <taxon>Eukaryota</taxon>
        <taxon>Sar</taxon>
        <taxon>Alveolata</taxon>
        <taxon>Dinophyceae</taxon>
        <taxon>Suessiales</taxon>
        <taxon>Symbiodiniaceae</taxon>
        <taxon>Symbiodinium</taxon>
    </lineage>
</organism>
<dbReference type="GO" id="GO:0005524">
    <property type="term" value="F:ATP binding"/>
    <property type="evidence" value="ECO:0007669"/>
    <property type="project" value="UniProtKB-KW"/>
</dbReference>
<feature type="region of interest" description="Disordered" evidence="4">
    <location>
        <begin position="590"/>
        <end position="621"/>
    </location>
</feature>
<dbReference type="InterPro" id="IPR050773">
    <property type="entry name" value="CbxX/CfxQ_RuBisCO_ESX"/>
</dbReference>
<feature type="transmembrane region" description="Helical" evidence="5">
    <location>
        <begin position="764"/>
        <end position="784"/>
    </location>
</feature>
<evidence type="ECO:0000313" key="8">
    <source>
        <dbReference type="Proteomes" id="UP000604046"/>
    </source>
</evidence>
<feature type="domain" description="AAA+ ATPase" evidence="6">
    <location>
        <begin position="832"/>
        <end position="975"/>
    </location>
</feature>
<accession>A0A812IBM6</accession>
<dbReference type="PANTHER" id="PTHR43392">
    <property type="entry name" value="AAA-TYPE ATPASE FAMILY PROTEIN / ANKYRIN REPEAT FAMILY PROTEIN"/>
    <property type="match status" value="1"/>
</dbReference>
<dbReference type="Gene3D" id="3.40.50.1010">
    <property type="entry name" value="5'-nuclease"/>
    <property type="match status" value="1"/>
</dbReference>
<dbReference type="EMBL" id="CAJNDS010000217">
    <property type="protein sequence ID" value="CAE7029493.1"/>
    <property type="molecule type" value="Genomic_DNA"/>
</dbReference>
<dbReference type="InterPro" id="IPR027417">
    <property type="entry name" value="P-loop_NTPase"/>
</dbReference>
<keyword evidence="8" id="KW-1185">Reference proteome</keyword>
<dbReference type="FunFam" id="3.40.50.300:FF:000216">
    <property type="entry name" value="Type VII secretion ATPase EccA"/>
    <property type="match status" value="3"/>
</dbReference>
<dbReference type="InterPro" id="IPR003593">
    <property type="entry name" value="AAA+_ATPase"/>
</dbReference>
<dbReference type="InterPro" id="IPR041627">
    <property type="entry name" value="AAA_lid_6"/>
</dbReference>
<evidence type="ECO:0000313" key="7">
    <source>
        <dbReference type="EMBL" id="CAE7029493.1"/>
    </source>
</evidence>
<evidence type="ECO:0000256" key="5">
    <source>
        <dbReference type="SAM" id="Phobius"/>
    </source>
</evidence>
<keyword evidence="5" id="KW-0812">Transmembrane</keyword>
<feature type="domain" description="AAA+ ATPase" evidence="6">
    <location>
        <begin position="1746"/>
        <end position="1892"/>
    </location>
</feature>
<keyword evidence="5" id="KW-0472">Membrane</keyword>
<evidence type="ECO:0000256" key="2">
    <source>
        <dbReference type="ARBA" id="ARBA00022741"/>
    </source>
</evidence>
<dbReference type="PANTHER" id="PTHR43392:SF2">
    <property type="entry name" value="AAA-TYPE ATPASE FAMILY PROTEIN _ ANKYRIN REPEAT FAMILY PROTEIN"/>
    <property type="match status" value="1"/>
</dbReference>
<feature type="domain" description="AAA+ ATPase" evidence="6">
    <location>
        <begin position="1382"/>
        <end position="1525"/>
    </location>
</feature>
<dbReference type="GO" id="GO:0016887">
    <property type="term" value="F:ATP hydrolysis activity"/>
    <property type="evidence" value="ECO:0007669"/>
    <property type="project" value="InterPro"/>
</dbReference>